<reference evidence="1 2" key="1">
    <citation type="submission" date="2024-03" db="EMBL/GenBank/DDBJ databases">
        <title>A high-quality draft genome sequence of Diaporthe vaccinii, a causative agent of upright dieback and viscid rot disease in cranberry plants.</title>
        <authorList>
            <person name="Sarrasin M."/>
            <person name="Lang B.F."/>
            <person name="Burger G."/>
        </authorList>
    </citation>
    <scope>NUCLEOTIDE SEQUENCE [LARGE SCALE GENOMIC DNA]</scope>
    <source>
        <strain evidence="1 2">IS7</strain>
    </source>
</reference>
<protein>
    <submittedName>
        <fullName evidence="1">Uncharacterized protein</fullName>
    </submittedName>
</protein>
<evidence type="ECO:0000313" key="1">
    <source>
        <dbReference type="EMBL" id="KAL2281793.1"/>
    </source>
</evidence>
<organism evidence="1 2">
    <name type="scientific">Diaporthe vaccinii</name>
    <dbReference type="NCBI Taxonomy" id="105482"/>
    <lineage>
        <taxon>Eukaryota</taxon>
        <taxon>Fungi</taxon>
        <taxon>Dikarya</taxon>
        <taxon>Ascomycota</taxon>
        <taxon>Pezizomycotina</taxon>
        <taxon>Sordariomycetes</taxon>
        <taxon>Sordariomycetidae</taxon>
        <taxon>Diaporthales</taxon>
        <taxon>Diaporthaceae</taxon>
        <taxon>Diaporthe</taxon>
        <taxon>Diaporthe eres species complex</taxon>
    </lineage>
</organism>
<proteinExistence type="predicted"/>
<keyword evidence="2" id="KW-1185">Reference proteome</keyword>
<gene>
    <name evidence="1" type="ORF">FJTKL_11266</name>
</gene>
<dbReference type="EMBL" id="JBAWTH010000054">
    <property type="protein sequence ID" value="KAL2281793.1"/>
    <property type="molecule type" value="Genomic_DNA"/>
</dbReference>
<dbReference type="Proteomes" id="UP001600888">
    <property type="component" value="Unassembled WGS sequence"/>
</dbReference>
<accession>A0ABR4EH73</accession>
<comment type="caution">
    <text evidence="1">The sequence shown here is derived from an EMBL/GenBank/DDBJ whole genome shotgun (WGS) entry which is preliminary data.</text>
</comment>
<sequence length="81" mass="9229">MRMIAQDTQEPPWSLERESRRRYLRSDTESIMFPTLEDHIWDIGRTAQSCCVSGEIGEDGVEQAMRVLALRRSPYEGGAVG</sequence>
<evidence type="ECO:0000313" key="2">
    <source>
        <dbReference type="Proteomes" id="UP001600888"/>
    </source>
</evidence>
<name>A0ABR4EH73_9PEZI</name>